<keyword evidence="2" id="KW-0812">Transmembrane</keyword>
<dbReference type="RefSeq" id="WP_026626308.1">
    <property type="nucleotide sequence ID" value="NZ_JAWZLG010000100.1"/>
</dbReference>
<dbReference type="EMBL" id="SOML01000003">
    <property type="protein sequence ID" value="TFD97365.1"/>
    <property type="molecule type" value="Genomic_DNA"/>
</dbReference>
<evidence type="ECO:0000313" key="5">
    <source>
        <dbReference type="Proteomes" id="UP000297861"/>
    </source>
</evidence>
<dbReference type="PANTHER" id="PTHR21666:SF289">
    <property type="entry name" value="L-ALA--D-GLU ENDOPEPTIDASE"/>
    <property type="match status" value="1"/>
</dbReference>
<comment type="caution">
    <text evidence="4">The sequence shown here is derived from an EMBL/GenBank/DDBJ whole genome shotgun (WGS) entry which is preliminary data.</text>
</comment>
<sequence length="309" mass="35357">MAKRKDKNRHSFWKRMHFKYRLSILNENTLEEVWKLRVSMFNGIMLYLTSLFILMVVSSVIIISTPLRNYLPGYLDSEIREQAIKTAMQVDSLEQQQHYQEAYLQNIKDIFAGKVQPESKNKVDTVRIAEDDKSLKSTSREKKYRQDYEETEKYNLSSISTSDQAPTEGVTFFRPVRGVVTSHFNASLRRYGLQIAAASDNIVATLEGVVVFAGYDPDAGYILQLQHKNGFISVYKGVSMLLKKTGDKVRTGEAIAIVSRESGDVESNKNKKDKGNKENITAATDRKHVLQFELWYKGSPVNPELYISF</sequence>
<dbReference type="InterPro" id="IPR016047">
    <property type="entry name" value="M23ase_b-sheet_dom"/>
</dbReference>
<dbReference type="CDD" id="cd12797">
    <property type="entry name" value="M23_peptidase"/>
    <property type="match status" value="1"/>
</dbReference>
<evidence type="ECO:0000259" key="3">
    <source>
        <dbReference type="Pfam" id="PF01551"/>
    </source>
</evidence>
<dbReference type="GO" id="GO:0004222">
    <property type="term" value="F:metalloendopeptidase activity"/>
    <property type="evidence" value="ECO:0007669"/>
    <property type="project" value="TreeGrafter"/>
</dbReference>
<gene>
    <name evidence="4" type="ORF">E2605_06790</name>
</gene>
<keyword evidence="2" id="KW-0472">Membrane</keyword>
<evidence type="ECO:0000256" key="1">
    <source>
        <dbReference type="ARBA" id="ARBA00022729"/>
    </source>
</evidence>
<dbReference type="Proteomes" id="UP000297861">
    <property type="component" value="Unassembled WGS sequence"/>
</dbReference>
<feature type="domain" description="M23ase beta-sheet core" evidence="3">
    <location>
        <begin position="191"/>
        <end position="303"/>
    </location>
</feature>
<dbReference type="SUPFAM" id="SSF51261">
    <property type="entry name" value="Duplicated hybrid motif"/>
    <property type="match status" value="1"/>
</dbReference>
<dbReference type="AlphaFoldDB" id="A0A4Y8L3Y1"/>
<keyword evidence="2" id="KW-1133">Transmembrane helix</keyword>
<protein>
    <submittedName>
        <fullName evidence="4">M23 family metallopeptidase</fullName>
    </submittedName>
</protein>
<proteinExistence type="predicted"/>
<keyword evidence="1" id="KW-0732">Signal</keyword>
<evidence type="ECO:0000256" key="2">
    <source>
        <dbReference type="SAM" id="Phobius"/>
    </source>
</evidence>
<dbReference type="InterPro" id="IPR050570">
    <property type="entry name" value="Cell_wall_metabolism_enzyme"/>
</dbReference>
<name>A0A4Y8L3Y1_9BACT</name>
<dbReference type="InterPro" id="IPR011055">
    <property type="entry name" value="Dup_hybrid_motif"/>
</dbReference>
<organism evidence="4 5">
    <name type="scientific">Dysgonomonas capnocytophagoides</name>
    <dbReference type="NCBI Taxonomy" id="45254"/>
    <lineage>
        <taxon>Bacteria</taxon>
        <taxon>Pseudomonadati</taxon>
        <taxon>Bacteroidota</taxon>
        <taxon>Bacteroidia</taxon>
        <taxon>Bacteroidales</taxon>
        <taxon>Dysgonomonadaceae</taxon>
        <taxon>Dysgonomonas</taxon>
    </lineage>
</organism>
<dbReference type="Pfam" id="PF01551">
    <property type="entry name" value="Peptidase_M23"/>
    <property type="match status" value="1"/>
</dbReference>
<feature type="transmembrane region" description="Helical" evidence="2">
    <location>
        <begin position="44"/>
        <end position="63"/>
    </location>
</feature>
<dbReference type="Gene3D" id="2.70.70.10">
    <property type="entry name" value="Glucose Permease (Domain IIA)"/>
    <property type="match status" value="1"/>
</dbReference>
<dbReference type="OrthoDB" id="9814377at2"/>
<dbReference type="STRING" id="1121485.GCA_000426485_02406"/>
<evidence type="ECO:0000313" key="4">
    <source>
        <dbReference type="EMBL" id="TFD97365.1"/>
    </source>
</evidence>
<reference evidence="4 5" key="1">
    <citation type="submission" date="2019-03" db="EMBL/GenBank/DDBJ databases">
        <title>San Antonio Military Medical Center submission to MRSN (WRAIR), pending publication.</title>
        <authorList>
            <person name="Blyth D.M."/>
            <person name="Mccarthy S.L."/>
            <person name="Schall S.E."/>
            <person name="Stam J.A."/>
            <person name="Ong A.C."/>
            <person name="Mcgann P.T."/>
        </authorList>
    </citation>
    <scope>NUCLEOTIDE SEQUENCE [LARGE SCALE GENOMIC DNA]</scope>
    <source>
        <strain evidence="4 5">MRSN571793</strain>
    </source>
</reference>
<keyword evidence="5" id="KW-1185">Reference proteome</keyword>
<accession>A0A4Y8L3Y1</accession>
<dbReference type="PANTHER" id="PTHR21666">
    <property type="entry name" value="PEPTIDASE-RELATED"/>
    <property type="match status" value="1"/>
</dbReference>